<keyword evidence="6 8" id="KW-0804">Transcription</keyword>
<evidence type="ECO:0000256" key="7">
    <source>
        <dbReference type="ARBA" id="ARBA00023242"/>
    </source>
</evidence>
<comment type="similarity">
    <text evidence="8">Belongs to the archaeal rpoM/eukaryotic RPA12/RPB9/RPC11 RNA polymerase family.</text>
</comment>
<name>A0A835YYP5_9STRA</name>
<dbReference type="InterPro" id="IPR019761">
    <property type="entry name" value="DNA-dir_RNA_pol-M_15_CS"/>
</dbReference>
<proteinExistence type="inferred from homology"/>
<dbReference type="InterPro" id="IPR034012">
    <property type="entry name" value="Zn_ribbon_RPB9_C"/>
</dbReference>
<dbReference type="GO" id="GO:0001193">
    <property type="term" value="P:maintenance of transcriptional fidelity during transcription elongation by RNA polymerase II"/>
    <property type="evidence" value="ECO:0007669"/>
    <property type="project" value="TreeGrafter"/>
</dbReference>
<dbReference type="GO" id="GO:0005665">
    <property type="term" value="C:RNA polymerase II, core complex"/>
    <property type="evidence" value="ECO:0007669"/>
    <property type="project" value="TreeGrafter"/>
</dbReference>
<keyword evidence="3 9" id="KW-0479">Metal-binding</keyword>
<comment type="caution">
    <text evidence="12">The sequence shown here is derived from an EMBL/GenBank/DDBJ whole genome shotgun (WGS) entry which is preliminary data.</text>
</comment>
<dbReference type="Pfam" id="PF02150">
    <property type="entry name" value="Zn_ribbon_RPB9"/>
    <property type="match status" value="1"/>
</dbReference>
<dbReference type="GO" id="GO:0003899">
    <property type="term" value="F:DNA-directed RNA polymerase activity"/>
    <property type="evidence" value="ECO:0007669"/>
    <property type="project" value="InterPro"/>
</dbReference>
<dbReference type="Proteomes" id="UP000664859">
    <property type="component" value="Unassembled WGS sequence"/>
</dbReference>
<feature type="binding site" evidence="9">
    <location>
        <position position="105"/>
    </location>
    <ligand>
        <name>Zn(2+)</name>
        <dbReference type="ChEBI" id="CHEBI:29105"/>
        <label>2</label>
    </ligand>
</feature>
<evidence type="ECO:0000256" key="2">
    <source>
        <dbReference type="ARBA" id="ARBA00022478"/>
    </source>
</evidence>
<dbReference type="GO" id="GO:0006367">
    <property type="term" value="P:transcription initiation at RNA polymerase II promoter"/>
    <property type="evidence" value="ECO:0007669"/>
    <property type="project" value="TreeGrafter"/>
</dbReference>
<dbReference type="SUPFAM" id="SSF57783">
    <property type="entry name" value="Zinc beta-ribbon"/>
    <property type="match status" value="2"/>
</dbReference>
<organism evidence="12 13">
    <name type="scientific">Tribonema minus</name>
    <dbReference type="NCBI Taxonomy" id="303371"/>
    <lineage>
        <taxon>Eukaryota</taxon>
        <taxon>Sar</taxon>
        <taxon>Stramenopiles</taxon>
        <taxon>Ochrophyta</taxon>
        <taxon>PX clade</taxon>
        <taxon>Xanthophyceae</taxon>
        <taxon>Tribonematales</taxon>
        <taxon>Tribonemataceae</taxon>
        <taxon>Tribonema</taxon>
    </lineage>
</organism>
<dbReference type="InterPro" id="IPR001529">
    <property type="entry name" value="Zn_ribbon_RPB9"/>
</dbReference>
<feature type="binding site" evidence="9">
    <location>
        <position position="7"/>
    </location>
    <ligand>
        <name>Zn(2+)</name>
        <dbReference type="ChEBI" id="CHEBI:29105"/>
        <label>1</label>
    </ligand>
</feature>
<keyword evidence="4 10" id="KW-0863">Zinc-finger</keyword>
<dbReference type="GO" id="GO:0006283">
    <property type="term" value="P:transcription-coupled nucleotide-excision repair"/>
    <property type="evidence" value="ECO:0007669"/>
    <property type="project" value="TreeGrafter"/>
</dbReference>
<dbReference type="OrthoDB" id="282270at2759"/>
<feature type="binding site" evidence="9">
    <location>
        <position position="26"/>
    </location>
    <ligand>
        <name>Zn(2+)</name>
        <dbReference type="ChEBI" id="CHEBI:29105"/>
        <label>1</label>
    </ligand>
</feature>
<gene>
    <name evidence="12" type="ORF">JKP88DRAFT_260688</name>
</gene>
<dbReference type="Gene3D" id="2.20.25.10">
    <property type="match status" value="2"/>
</dbReference>
<protein>
    <recommendedName>
        <fullName evidence="8">DNA-directed RNA polymerase subunit</fullName>
    </recommendedName>
</protein>
<keyword evidence="2 8" id="KW-0240">DNA-directed RNA polymerase</keyword>
<evidence type="ECO:0000256" key="6">
    <source>
        <dbReference type="ARBA" id="ARBA00023163"/>
    </source>
</evidence>
<comment type="function">
    <text evidence="8">DNA-dependent RNA polymerase catalyzes the transcription of DNA into RNA using the four ribonucleoside triphosphates as substrates.</text>
</comment>
<keyword evidence="5 9" id="KW-0862">Zinc</keyword>
<dbReference type="CDD" id="cd10508">
    <property type="entry name" value="Zn-ribbon_RPB9"/>
    <property type="match status" value="1"/>
</dbReference>
<feature type="binding site" evidence="9">
    <location>
        <position position="74"/>
    </location>
    <ligand>
        <name>Zn(2+)</name>
        <dbReference type="ChEBI" id="CHEBI:29105"/>
        <label>2</label>
    </ligand>
</feature>
<keyword evidence="13" id="KW-1185">Reference proteome</keyword>
<feature type="binding site" evidence="9">
    <location>
        <position position="29"/>
    </location>
    <ligand>
        <name>Zn(2+)</name>
        <dbReference type="ChEBI" id="CHEBI:29105"/>
        <label>1</label>
    </ligand>
</feature>
<dbReference type="InterPro" id="IPR001222">
    <property type="entry name" value="Znf_TFIIS"/>
</dbReference>
<dbReference type="PROSITE" id="PS01030">
    <property type="entry name" value="RNA_POL_M_15KD"/>
    <property type="match status" value="1"/>
</dbReference>
<accession>A0A835YYP5</accession>
<evidence type="ECO:0000256" key="10">
    <source>
        <dbReference type="PIRSR" id="PIRSR005586-2"/>
    </source>
</evidence>
<sequence>MRFCKECNNILHPKENRTTRTLFYACNRCAYREEAGQSCVYENNLVKTTELKLDIVHEDVVNDPTLQRSKHQICDRCNYSEAVFFQADDSAKSSSLSLIFVCTHCGKKWVG</sequence>
<dbReference type="PANTHER" id="PTHR11239">
    <property type="entry name" value="DNA-DIRECTED RNA POLYMERASE"/>
    <property type="match status" value="1"/>
</dbReference>
<evidence type="ECO:0000256" key="4">
    <source>
        <dbReference type="ARBA" id="ARBA00022771"/>
    </source>
</evidence>
<feature type="binding site" evidence="9">
    <location>
        <position position="77"/>
    </location>
    <ligand>
        <name>Zn(2+)</name>
        <dbReference type="ChEBI" id="CHEBI:29105"/>
        <label>2</label>
    </ligand>
</feature>
<dbReference type="Pfam" id="PF01096">
    <property type="entry name" value="Zn_ribbon_TFIIS"/>
    <property type="match status" value="1"/>
</dbReference>
<dbReference type="GO" id="GO:0003676">
    <property type="term" value="F:nucleic acid binding"/>
    <property type="evidence" value="ECO:0007669"/>
    <property type="project" value="InterPro"/>
</dbReference>
<dbReference type="PIRSF" id="PIRSF005586">
    <property type="entry name" value="RNApol_RpoM"/>
    <property type="match status" value="1"/>
</dbReference>
<dbReference type="GO" id="GO:0005730">
    <property type="term" value="C:nucleolus"/>
    <property type="evidence" value="ECO:0007669"/>
    <property type="project" value="UniProtKB-SubCell"/>
</dbReference>
<feature type="zinc finger region" description="C4-type" evidence="10">
    <location>
        <begin position="4"/>
        <end position="29"/>
    </location>
</feature>
<dbReference type="GO" id="GO:0008270">
    <property type="term" value="F:zinc ion binding"/>
    <property type="evidence" value="ECO:0007669"/>
    <property type="project" value="UniProtKB-KW"/>
</dbReference>
<dbReference type="SMART" id="SM00661">
    <property type="entry name" value="RPOL9"/>
    <property type="match status" value="1"/>
</dbReference>
<reference evidence="12" key="1">
    <citation type="submission" date="2021-02" db="EMBL/GenBank/DDBJ databases">
        <title>First Annotated Genome of the Yellow-green Alga Tribonema minus.</title>
        <authorList>
            <person name="Mahan K.M."/>
        </authorList>
    </citation>
    <scope>NUCLEOTIDE SEQUENCE</scope>
    <source>
        <strain evidence="12">UTEX B ZZ1240</strain>
    </source>
</reference>
<dbReference type="PANTHER" id="PTHR11239:SF1">
    <property type="entry name" value="DNA-DIRECTED RNA POLYMERASE II SUBUNIT RPB9"/>
    <property type="match status" value="1"/>
</dbReference>
<dbReference type="EMBL" id="JAFCMP010000186">
    <property type="protein sequence ID" value="KAG5183841.1"/>
    <property type="molecule type" value="Genomic_DNA"/>
</dbReference>
<keyword evidence="7 8" id="KW-0539">Nucleus</keyword>
<feature type="binding site" evidence="9">
    <location>
        <position position="102"/>
    </location>
    <ligand>
        <name>Zn(2+)</name>
        <dbReference type="ChEBI" id="CHEBI:29105"/>
        <label>2</label>
    </ligand>
</feature>
<evidence type="ECO:0000313" key="12">
    <source>
        <dbReference type="EMBL" id="KAG5183841.1"/>
    </source>
</evidence>
<evidence type="ECO:0000256" key="3">
    <source>
        <dbReference type="ARBA" id="ARBA00022723"/>
    </source>
</evidence>
<evidence type="ECO:0000259" key="11">
    <source>
        <dbReference type="SMART" id="SM00661"/>
    </source>
</evidence>
<evidence type="ECO:0000256" key="1">
    <source>
        <dbReference type="ARBA" id="ARBA00004604"/>
    </source>
</evidence>
<feature type="domain" description="DNA-directed RNA polymerase II subunit RPB9-like zinc ribbon" evidence="11">
    <location>
        <begin position="2"/>
        <end position="56"/>
    </location>
</feature>
<evidence type="ECO:0000256" key="9">
    <source>
        <dbReference type="PIRSR" id="PIRSR005586-1"/>
    </source>
</evidence>
<evidence type="ECO:0000256" key="8">
    <source>
        <dbReference type="PIRNR" id="PIRNR005586"/>
    </source>
</evidence>
<evidence type="ECO:0000256" key="5">
    <source>
        <dbReference type="ARBA" id="ARBA00022833"/>
    </source>
</evidence>
<dbReference type="InterPro" id="IPR012164">
    <property type="entry name" value="Rpa12/Rpb9/Rpc10/TFS"/>
</dbReference>
<feature type="binding site" evidence="9">
    <location>
        <position position="4"/>
    </location>
    <ligand>
        <name>Zn(2+)</name>
        <dbReference type="ChEBI" id="CHEBI:29105"/>
        <label>1</label>
    </ligand>
</feature>
<evidence type="ECO:0000313" key="13">
    <source>
        <dbReference type="Proteomes" id="UP000664859"/>
    </source>
</evidence>
<dbReference type="AlphaFoldDB" id="A0A835YYP5"/>
<comment type="subcellular location">
    <subcellularLocation>
        <location evidence="1">Nucleus</location>
        <location evidence="1">Nucleolus</location>
    </subcellularLocation>
</comment>